<reference evidence="2 3" key="1">
    <citation type="journal article" date="2023" name="G3 (Bethesda)">
        <title>A chromosome-length genome assembly and annotation of blackberry (Rubus argutus, cv. 'Hillquist').</title>
        <authorList>
            <person name="Bruna T."/>
            <person name="Aryal R."/>
            <person name="Dudchenko O."/>
            <person name="Sargent D.J."/>
            <person name="Mead D."/>
            <person name="Buti M."/>
            <person name="Cavallini A."/>
            <person name="Hytonen T."/>
            <person name="Andres J."/>
            <person name="Pham M."/>
            <person name="Weisz D."/>
            <person name="Mascagni F."/>
            <person name="Usai G."/>
            <person name="Natali L."/>
            <person name="Bassil N."/>
            <person name="Fernandez G.E."/>
            <person name="Lomsadze A."/>
            <person name="Armour M."/>
            <person name="Olukolu B."/>
            <person name="Poorten T."/>
            <person name="Britton C."/>
            <person name="Davik J."/>
            <person name="Ashrafi H."/>
            <person name="Aiden E.L."/>
            <person name="Borodovsky M."/>
            <person name="Worthington M."/>
        </authorList>
    </citation>
    <scope>NUCLEOTIDE SEQUENCE [LARGE SCALE GENOMIC DNA]</scope>
    <source>
        <strain evidence="2">PI 553951</strain>
    </source>
</reference>
<sequence length="161" mass="18583">MLESYAAVLRETNPNSIVKMKTEMEGDIRKFKRFYVYFDSCKRGWREGCRPVIGLDGCHIKSNYPGQLLSAVGIDANNDMFPIAYAIVELENYEIWTWFMEFLRDDLKIQNGNDMFISNKQKGLLDAVADVIPGAEHRHCVRHLHNNFKKKNLGAVLKNLL</sequence>
<dbReference type="Pfam" id="PF10551">
    <property type="entry name" value="MULE"/>
    <property type="match status" value="1"/>
</dbReference>
<dbReference type="Proteomes" id="UP001457282">
    <property type="component" value="Unassembled WGS sequence"/>
</dbReference>
<feature type="domain" description="MULE transposase" evidence="1">
    <location>
        <begin position="52"/>
        <end position="147"/>
    </location>
</feature>
<protein>
    <recommendedName>
        <fullName evidence="1">MULE transposase domain-containing protein</fullName>
    </recommendedName>
</protein>
<organism evidence="2 3">
    <name type="scientific">Rubus argutus</name>
    <name type="common">Southern blackberry</name>
    <dbReference type="NCBI Taxonomy" id="59490"/>
    <lineage>
        <taxon>Eukaryota</taxon>
        <taxon>Viridiplantae</taxon>
        <taxon>Streptophyta</taxon>
        <taxon>Embryophyta</taxon>
        <taxon>Tracheophyta</taxon>
        <taxon>Spermatophyta</taxon>
        <taxon>Magnoliopsida</taxon>
        <taxon>eudicotyledons</taxon>
        <taxon>Gunneridae</taxon>
        <taxon>Pentapetalae</taxon>
        <taxon>rosids</taxon>
        <taxon>fabids</taxon>
        <taxon>Rosales</taxon>
        <taxon>Rosaceae</taxon>
        <taxon>Rosoideae</taxon>
        <taxon>Rosoideae incertae sedis</taxon>
        <taxon>Rubus</taxon>
    </lineage>
</organism>
<dbReference type="PANTHER" id="PTHR31973:SF187">
    <property type="entry name" value="MUTATOR TRANSPOSASE MUDRA PROTEIN"/>
    <property type="match status" value="1"/>
</dbReference>
<keyword evidence="3" id="KW-1185">Reference proteome</keyword>
<evidence type="ECO:0000313" key="2">
    <source>
        <dbReference type="EMBL" id="KAK9939641.1"/>
    </source>
</evidence>
<name>A0AAW1XTN3_RUBAR</name>
<dbReference type="PANTHER" id="PTHR31973">
    <property type="entry name" value="POLYPROTEIN, PUTATIVE-RELATED"/>
    <property type="match status" value="1"/>
</dbReference>
<dbReference type="InterPro" id="IPR018289">
    <property type="entry name" value="MULE_transposase_dom"/>
</dbReference>
<evidence type="ECO:0000259" key="1">
    <source>
        <dbReference type="Pfam" id="PF10551"/>
    </source>
</evidence>
<accession>A0AAW1XTN3</accession>
<proteinExistence type="predicted"/>
<dbReference type="AlphaFoldDB" id="A0AAW1XTN3"/>
<evidence type="ECO:0000313" key="3">
    <source>
        <dbReference type="Proteomes" id="UP001457282"/>
    </source>
</evidence>
<comment type="caution">
    <text evidence="2">The sequence shown here is derived from an EMBL/GenBank/DDBJ whole genome shotgun (WGS) entry which is preliminary data.</text>
</comment>
<gene>
    <name evidence="2" type="ORF">M0R45_016331</name>
</gene>
<dbReference type="EMBL" id="JBEDUW010000003">
    <property type="protein sequence ID" value="KAK9939641.1"/>
    <property type="molecule type" value="Genomic_DNA"/>
</dbReference>